<gene>
    <name evidence="2" type="ORF">QTP81_03685</name>
</gene>
<dbReference type="RefSeq" id="WP_289363798.1">
    <property type="nucleotide sequence ID" value="NZ_JAUCBP010000002.1"/>
</dbReference>
<dbReference type="EC" id="2.8.2.-" evidence="2"/>
<dbReference type="Pfam" id="PF13469">
    <property type="entry name" value="Sulfotransfer_3"/>
    <property type="match status" value="1"/>
</dbReference>
<organism evidence="2 3">
    <name type="scientific">Alteromonas arenosi</name>
    <dbReference type="NCBI Taxonomy" id="3055817"/>
    <lineage>
        <taxon>Bacteria</taxon>
        <taxon>Pseudomonadati</taxon>
        <taxon>Pseudomonadota</taxon>
        <taxon>Gammaproteobacteria</taxon>
        <taxon>Alteromonadales</taxon>
        <taxon>Alteromonadaceae</taxon>
        <taxon>Alteromonas/Salinimonas group</taxon>
        <taxon>Alteromonas</taxon>
    </lineage>
</organism>
<protein>
    <submittedName>
        <fullName evidence="2">Sulfotransferase</fullName>
        <ecNumber evidence="2">2.8.2.-</ecNumber>
    </submittedName>
</protein>
<dbReference type="InterPro" id="IPR027417">
    <property type="entry name" value="P-loop_NTPase"/>
</dbReference>
<dbReference type="Proteomes" id="UP001234343">
    <property type="component" value="Unassembled WGS sequence"/>
</dbReference>
<dbReference type="EMBL" id="JAUCBP010000002">
    <property type="protein sequence ID" value="MDM7859709.1"/>
    <property type="molecule type" value="Genomic_DNA"/>
</dbReference>
<keyword evidence="3" id="KW-1185">Reference proteome</keyword>
<dbReference type="InterPro" id="IPR026634">
    <property type="entry name" value="TPST-like"/>
</dbReference>
<dbReference type="PANTHER" id="PTHR12788:SF10">
    <property type="entry name" value="PROTEIN-TYROSINE SULFOTRANSFERASE"/>
    <property type="match status" value="1"/>
</dbReference>
<evidence type="ECO:0000313" key="3">
    <source>
        <dbReference type="Proteomes" id="UP001234343"/>
    </source>
</evidence>
<comment type="caution">
    <text evidence="2">The sequence shown here is derived from an EMBL/GenBank/DDBJ whole genome shotgun (WGS) entry which is preliminary data.</text>
</comment>
<dbReference type="GO" id="GO:0016740">
    <property type="term" value="F:transferase activity"/>
    <property type="evidence" value="ECO:0007669"/>
    <property type="project" value="UniProtKB-KW"/>
</dbReference>
<keyword evidence="1 2" id="KW-0808">Transferase</keyword>
<dbReference type="PANTHER" id="PTHR12788">
    <property type="entry name" value="PROTEIN-TYROSINE SULFOTRANSFERASE 2"/>
    <property type="match status" value="1"/>
</dbReference>
<evidence type="ECO:0000256" key="1">
    <source>
        <dbReference type="ARBA" id="ARBA00022679"/>
    </source>
</evidence>
<dbReference type="SUPFAM" id="SSF52540">
    <property type="entry name" value="P-loop containing nucleoside triphosphate hydrolases"/>
    <property type="match status" value="1"/>
</dbReference>
<proteinExistence type="predicted"/>
<accession>A0ABT7SVX9</accession>
<name>A0ABT7SVX9_9ALTE</name>
<dbReference type="Gene3D" id="3.40.50.300">
    <property type="entry name" value="P-loop containing nucleotide triphosphate hydrolases"/>
    <property type="match status" value="1"/>
</dbReference>
<reference evidence="2 3" key="1">
    <citation type="submission" date="2023-06" db="EMBL/GenBank/DDBJ databases">
        <title>Alteromonas sp. ASW11-36 isolated from intertidal sand.</title>
        <authorList>
            <person name="Li Y."/>
        </authorList>
    </citation>
    <scope>NUCLEOTIDE SEQUENCE [LARGE SCALE GENOMIC DNA]</scope>
    <source>
        <strain evidence="2 3">ASW11-36</strain>
    </source>
</reference>
<sequence>MVNKSFIFLAGHHRSGTSLLHEIIRNHKDISGMVDTGVPEDEGQHLQSVFKPASEFGGAGKYIFDANSYMNESHELATEASAQKILEQWESYLDSACSHYIEKSPPNLIRTRFLQRLFPNSKFIVILRHPLAVAFATQKWSKSSIKSLIEHTLRGYELFAEDSKYLQQCYVLQYESFIARPQIEVDKIFEFLDMESIEVTHHIRQGINEKYFNAWEKHKNKLWNKLIPPINQKLELRANKFGYSLLDYRNEFARSLSSLA</sequence>
<evidence type="ECO:0000313" key="2">
    <source>
        <dbReference type="EMBL" id="MDM7859709.1"/>
    </source>
</evidence>